<keyword evidence="3" id="KW-1185">Reference proteome</keyword>
<dbReference type="PATRIC" id="fig|1280950.3.peg.2771"/>
<comment type="caution">
    <text evidence="2">The sequence shown here is derived from an EMBL/GenBank/DDBJ whole genome shotgun (WGS) entry which is preliminary data.</text>
</comment>
<gene>
    <name evidence="2" type="ORF">HJO_13781</name>
</gene>
<dbReference type="RefSeq" id="WP_035617917.1">
    <property type="nucleotide sequence ID" value="NZ_ARYK01000007.1"/>
</dbReference>
<name>A0A059FHD2_9PROT</name>
<sequence>MALQFFQGYFTSLSEVMDDVKRNATWPTTFVSPPSPGLEPHWHADEVHAYIMEGETDFLDVDSGIRTPVSAGDKVVVPARTLHAEGAVKDKVVYILALPEALAPDDFLKMQEPGALQ</sequence>
<dbReference type="Proteomes" id="UP000025171">
    <property type="component" value="Unassembled WGS sequence"/>
</dbReference>
<dbReference type="AlphaFoldDB" id="A0A059FHD2"/>
<evidence type="ECO:0000313" key="3">
    <source>
        <dbReference type="Proteomes" id="UP000025171"/>
    </source>
</evidence>
<evidence type="ECO:0000313" key="2">
    <source>
        <dbReference type="EMBL" id="KCZ90024.1"/>
    </source>
</evidence>
<dbReference type="InterPro" id="IPR013096">
    <property type="entry name" value="Cupin_2"/>
</dbReference>
<dbReference type="CDD" id="cd02208">
    <property type="entry name" value="cupin_RmlC-like"/>
    <property type="match status" value="1"/>
</dbReference>
<dbReference type="SUPFAM" id="SSF51182">
    <property type="entry name" value="RmlC-like cupins"/>
    <property type="match status" value="1"/>
</dbReference>
<dbReference type="Gene3D" id="2.60.120.10">
    <property type="entry name" value="Jelly Rolls"/>
    <property type="match status" value="1"/>
</dbReference>
<dbReference type="EMBL" id="ARYK01000007">
    <property type="protein sequence ID" value="KCZ90024.1"/>
    <property type="molecule type" value="Genomic_DNA"/>
</dbReference>
<accession>A0A059FHD2</accession>
<reference evidence="2 3" key="1">
    <citation type="journal article" date="2014" name="Antonie Van Leeuwenhoek">
        <title>Hyphomonas beringensis sp. nov. and Hyphomonas chukchiensis sp. nov., isolated from surface seawater of the Bering Sea and Chukchi Sea.</title>
        <authorList>
            <person name="Li C."/>
            <person name="Lai Q."/>
            <person name="Li G."/>
            <person name="Dong C."/>
            <person name="Wang J."/>
            <person name="Liao Y."/>
            <person name="Shao Z."/>
        </authorList>
    </citation>
    <scope>NUCLEOTIDE SEQUENCE [LARGE SCALE GENOMIC DNA]</scope>
    <source>
        <strain evidence="2 3">MHS-2</strain>
    </source>
</reference>
<dbReference type="Pfam" id="PF07883">
    <property type="entry name" value="Cupin_2"/>
    <property type="match status" value="1"/>
</dbReference>
<proteinExistence type="predicted"/>
<dbReference type="InterPro" id="IPR014710">
    <property type="entry name" value="RmlC-like_jellyroll"/>
</dbReference>
<evidence type="ECO:0000259" key="1">
    <source>
        <dbReference type="Pfam" id="PF07883"/>
    </source>
</evidence>
<organism evidence="2 3">
    <name type="scientific">Hyphomonas johnsonii MHS-2</name>
    <dbReference type="NCBI Taxonomy" id="1280950"/>
    <lineage>
        <taxon>Bacteria</taxon>
        <taxon>Pseudomonadati</taxon>
        <taxon>Pseudomonadota</taxon>
        <taxon>Alphaproteobacteria</taxon>
        <taxon>Hyphomonadales</taxon>
        <taxon>Hyphomonadaceae</taxon>
        <taxon>Hyphomonas</taxon>
    </lineage>
</organism>
<protein>
    <recommendedName>
        <fullName evidence="1">Cupin type-2 domain-containing protein</fullName>
    </recommendedName>
</protein>
<dbReference type="eggNOG" id="ENOG502ZWRG">
    <property type="taxonomic scope" value="Bacteria"/>
</dbReference>
<dbReference type="OrthoDB" id="9793521at2"/>
<feature type="domain" description="Cupin type-2" evidence="1">
    <location>
        <begin position="33"/>
        <end position="97"/>
    </location>
</feature>
<dbReference type="InterPro" id="IPR011051">
    <property type="entry name" value="RmlC_Cupin_sf"/>
</dbReference>